<evidence type="ECO:0000313" key="2">
    <source>
        <dbReference type="EMBL" id="CAE0606598.1"/>
    </source>
</evidence>
<dbReference type="PANTHER" id="PTHR38360">
    <property type="entry name" value="OS03G0120000 PROTEIN"/>
    <property type="match status" value="1"/>
</dbReference>
<protein>
    <submittedName>
        <fullName evidence="2">Uncharacterized protein</fullName>
    </submittedName>
</protein>
<gene>
    <name evidence="2" type="ORF">PSAL00342_LOCUS414</name>
</gene>
<keyword evidence="1" id="KW-0732">Signal</keyword>
<organism evidence="2">
    <name type="scientific">Picocystis salinarum</name>
    <dbReference type="NCBI Taxonomy" id="88271"/>
    <lineage>
        <taxon>Eukaryota</taxon>
        <taxon>Viridiplantae</taxon>
        <taxon>Chlorophyta</taxon>
        <taxon>Picocystophyceae</taxon>
        <taxon>Picocystales</taxon>
        <taxon>Picocystaceae</taxon>
        <taxon>Picocystis</taxon>
    </lineage>
</organism>
<sequence length="493" mass="54656">MTRMGRDSRNVAWLLSLLVLLLNHVAPGLAATSTGSLTGGCVPSGSFEPDRDYFDTPTQIDPDFADGGTANVFVAQDFQVQYANYFKVLRNTMNNETTVLVLCGTPAPDAEFFPEGTHFIEVPVAAYASTSTVQVGYLEVLGMLGRARYMPTFVTSACAQKLVLSCGLEILDFYDGSQEFENATAVFLDRPDPSDPRSVTFDASTDPGPLNRAEWIVFLGTFFNLDRYASEIFLEIEDSYRRTKADAESTSTTPLVAWISYRGDFGEEFPEAYIVDFAEYKMDLVQDAGARNLDKNADTFSNAVDVDGDMEFRIADFEDRAAASQALANAIREVDVVIDEAYPSDGNYSGYDMDSFYDMYGLSPDNSELEFLATGNVWRNDKRIGAPNAKRQVQGNDWLESALSRPDIVLRDMVFMFEPGLLPENYQTTYFRNIARGEEVFLITADQCLSTCEELFNNSPSADNSADNSASEVLLNGLMLSMLPIWSAFLVLY</sequence>
<dbReference type="EMBL" id="HBIS01000495">
    <property type="protein sequence ID" value="CAE0606598.1"/>
    <property type="molecule type" value="Transcribed_RNA"/>
</dbReference>
<name>A0A7S3UB99_9CHLO</name>
<feature type="chain" id="PRO_5030606198" evidence="1">
    <location>
        <begin position="31"/>
        <end position="493"/>
    </location>
</feature>
<evidence type="ECO:0000256" key="1">
    <source>
        <dbReference type="SAM" id="SignalP"/>
    </source>
</evidence>
<feature type="signal peptide" evidence="1">
    <location>
        <begin position="1"/>
        <end position="30"/>
    </location>
</feature>
<proteinExistence type="predicted"/>
<dbReference type="AlphaFoldDB" id="A0A7S3UB99"/>
<reference evidence="2" key="1">
    <citation type="submission" date="2021-01" db="EMBL/GenBank/DDBJ databases">
        <authorList>
            <person name="Corre E."/>
            <person name="Pelletier E."/>
            <person name="Niang G."/>
            <person name="Scheremetjew M."/>
            <person name="Finn R."/>
            <person name="Kale V."/>
            <person name="Holt S."/>
            <person name="Cochrane G."/>
            <person name="Meng A."/>
            <person name="Brown T."/>
            <person name="Cohen L."/>
        </authorList>
    </citation>
    <scope>NUCLEOTIDE SEQUENCE</scope>
    <source>
        <strain evidence="2">CCMP1897</strain>
    </source>
</reference>
<accession>A0A7S3UB99</accession>
<dbReference type="PANTHER" id="PTHR38360:SF1">
    <property type="entry name" value="F12P19.7"/>
    <property type="match status" value="1"/>
</dbReference>